<keyword evidence="4" id="KW-1185">Reference proteome</keyword>
<evidence type="ECO:0000259" key="1">
    <source>
        <dbReference type="Pfam" id="PF01408"/>
    </source>
</evidence>
<organism evidence="3 4">
    <name type="scientific">Nocardioides gansuensis</name>
    <dbReference type="NCBI Taxonomy" id="2138300"/>
    <lineage>
        <taxon>Bacteria</taxon>
        <taxon>Bacillati</taxon>
        <taxon>Actinomycetota</taxon>
        <taxon>Actinomycetes</taxon>
        <taxon>Propionibacteriales</taxon>
        <taxon>Nocardioidaceae</taxon>
        <taxon>Nocardioides</taxon>
    </lineage>
</organism>
<gene>
    <name evidence="3" type="ORF">DDE18_17900</name>
</gene>
<dbReference type="Gene3D" id="3.30.360.10">
    <property type="entry name" value="Dihydrodipicolinate Reductase, domain 2"/>
    <property type="match status" value="1"/>
</dbReference>
<dbReference type="SUPFAM" id="SSF51735">
    <property type="entry name" value="NAD(P)-binding Rossmann-fold domains"/>
    <property type="match status" value="1"/>
</dbReference>
<dbReference type="InterPro" id="IPR055170">
    <property type="entry name" value="GFO_IDH_MocA-like_dom"/>
</dbReference>
<evidence type="ECO:0000313" key="3">
    <source>
        <dbReference type="EMBL" id="PVG81362.1"/>
    </source>
</evidence>
<dbReference type="InterPro" id="IPR051450">
    <property type="entry name" value="Gfo/Idh/MocA_Oxidoreductases"/>
</dbReference>
<evidence type="ECO:0000313" key="4">
    <source>
        <dbReference type="Proteomes" id="UP000246018"/>
    </source>
</evidence>
<dbReference type="Pfam" id="PF22725">
    <property type="entry name" value="GFO_IDH_MocA_C3"/>
    <property type="match status" value="1"/>
</dbReference>
<dbReference type="Proteomes" id="UP000246018">
    <property type="component" value="Unassembled WGS sequence"/>
</dbReference>
<sequence>MTHRIALVGCGSMGLNHARVIATSPRTSLSVIIDPHEEIGRAAAEMYGAAWAPELDGLGDVDAAVIAAPTEYHHGLAREVIRVGLPLLVEKPICPSVEETREIIAASEDAGTPLMCGLLERFNPAVRVALGMVEEALHVRSERHSPYAPRIRTGVAWDLLVHDVDLVVQAFGGGHPDAVEVAVGEFHPSSLPGAEDVMEAVMRFGSGIATVSASRIGQRKSRTMVIWELDKMIEVDLLRRGVTVYRHASVEETEVGHFGFRQRTEMEVPEIMGAEPLVSQLDHFVDLIEGTADVDRERDSILPAHQVVESALAARVG</sequence>
<dbReference type="OrthoDB" id="179913at2"/>
<dbReference type="Pfam" id="PF01408">
    <property type="entry name" value="GFO_IDH_MocA"/>
    <property type="match status" value="1"/>
</dbReference>
<feature type="domain" description="GFO/IDH/MocA-like oxidoreductase" evidence="2">
    <location>
        <begin position="150"/>
        <end position="221"/>
    </location>
</feature>
<dbReference type="PANTHER" id="PTHR43377">
    <property type="entry name" value="BILIVERDIN REDUCTASE A"/>
    <property type="match status" value="1"/>
</dbReference>
<dbReference type="AlphaFoldDB" id="A0A2T8F6L8"/>
<reference evidence="3 4" key="1">
    <citation type="submission" date="2018-04" db="EMBL/GenBank/DDBJ databases">
        <title>Genome of Nocardioides gansuensis WSJ-1.</title>
        <authorList>
            <person name="Wu S."/>
            <person name="Wang G."/>
        </authorList>
    </citation>
    <scope>NUCLEOTIDE SEQUENCE [LARGE SCALE GENOMIC DNA]</scope>
    <source>
        <strain evidence="3 4">WSJ-1</strain>
    </source>
</reference>
<proteinExistence type="predicted"/>
<dbReference type="RefSeq" id="WP_116573645.1">
    <property type="nucleotide sequence ID" value="NZ_QDGZ01000008.1"/>
</dbReference>
<protein>
    <submittedName>
        <fullName evidence="3">Gfo/Idh/MocA family oxidoreductase</fullName>
    </submittedName>
</protein>
<dbReference type="Gene3D" id="3.40.50.720">
    <property type="entry name" value="NAD(P)-binding Rossmann-like Domain"/>
    <property type="match status" value="1"/>
</dbReference>
<comment type="caution">
    <text evidence="3">The sequence shown here is derived from an EMBL/GenBank/DDBJ whole genome shotgun (WGS) entry which is preliminary data.</text>
</comment>
<dbReference type="InterPro" id="IPR036291">
    <property type="entry name" value="NAD(P)-bd_dom_sf"/>
</dbReference>
<dbReference type="PANTHER" id="PTHR43377:SF1">
    <property type="entry name" value="BILIVERDIN REDUCTASE A"/>
    <property type="match status" value="1"/>
</dbReference>
<dbReference type="EMBL" id="QDGZ01000008">
    <property type="protein sequence ID" value="PVG81362.1"/>
    <property type="molecule type" value="Genomic_DNA"/>
</dbReference>
<feature type="domain" description="Gfo/Idh/MocA-like oxidoreductase N-terminal" evidence="1">
    <location>
        <begin position="4"/>
        <end position="117"/>
    </location>
</feature>
<dbReference type="GO" id="GO:0000166">
    <property type="term" value="F:nucleotide binding"/>
    <property type="evidence" value="ECO:0007669"/>
    <property type="project" value="InterPro"/>
</dbReference>
<accession>A0A2T8F6L8</accession>
<dbReference type="SUPFAM" id="SSF55347">
    <property type="entry name" value="Glyceraldehyde-3-phosphate dehydrogenase-like, C-terminal domain"/>
    <property type="match status" value="1"/>
</dbReference>
<dbReference type="InterPro" id="IPR000683">
    <property type="entry name" value="Gfo/Idh/MocA-like_OxRdtase_N"/>
</dbReference>
<evidence type="ECO:0000259" key="2">
    <source>
        <dbReference type="Pfam" id="PF22725"/>
    </source>
</evidence>
<name>A0A2T8F6L8_9ACTN</name>